<evidence type="ECO:0000313" key="2">
    <source>
        <dbReference type="Proteomes" id="UP000033123"/>
    </source>
</evidence>
<proteinExistence type="predicted"/>
<dbReference type="SUPFAM" id="SSF69304">
    <property type="entry name" value="Tricorn protease N-terminal domain"/>
    <property type="match status" value="1"/>
</dbReference>
<protein>
    <submittedName>
        <fullName evidence="1">Cell surface protein</fullName>
    </submittedName>
</protein>
<dbReference type="PATRIC" id="fig|1434118.4.peg.1955"/>
<dbReference type="HOGENOM" id="CLU_1912379_0_0_2"/>
<dbReference type="GeneID" id="24871145"/>
<organism evidence="1 2">
    <name type="scientific">Methanosarcina siciliae C2J</name>
    <dbReference type="NCBI Taxonomy" id="1434118"/>
    <lineage>
        <taxon>Archaea</taxon>
        <taxon>Methanobacteriati</taxon>
        <taxon>Methanobacteriota</taxon>
        <taxon>Stenosarchaea group</taxon>
        <taxon>Methanomicrobia</taxon>
        <taxon>Methanosarcinales</taxon>
        <taxon>Methanosarcinaceae</taxon>
        <taxon>Methanosarcina</taxon>
    </lineage>
</organism>
<dbReference type="PANTHER" id="PTHR36842:SF1">
    <property type="entry name" value="PROTEIN TOLB"/>
    <property type="match status" value="1"/>
</dbReference>
<accession>A0A0E3PM15</accession>
<evidence type="ECO:0000313" key="1">
    <source>
        <dbReference type="EMBL" id="AKB36130.1"/>
    </source>
</evidence>
<dbReference type="RefSeq" id="WP_048185829.1">
    <property type="nucleotide sequence ID" value="NZ_CP009508.1"/>
</dbReference>
<dbReference type="KEGG" id="msj:MSSAC_1540"/>
<dbReference type="Proteomes" id="UP000033123">
    <property type="component" value="Chromosome"/>
</dbReference>
<dbReference type="PANTHER" id="PTHR36842">
    <property type="entry name" value="PROTEIN TOLB HOMOLOG"/>
    <property type="match status" value="1"/>
</dbReference>
<reference evidence="1 2" key="1">
    <citation type="submission" date="2014-07" db="EMBL/GenBank/DDBJ databases">
        <title>Methanogenic archaea and the global carbon cycle.</title>
        <authorList>
            <person name="Henriksen J.R."/>
            <person name="Luke J."/>
            <person name="Reinhart S."/>
            <person name="Benedict M.N."/>
            <person name="Youngblut N.D."/>
            <person name="Metcalf M.E."/>
            <person name="Whitaker R.J."/>
            <person name="Metcalf W.W."/>
        </authorList>
    </citation>
    <scope>NUCLEOTIDE SEQUENCE [LARGE SCALE GENOMIC DNA]</scope>
    <source>
        <strain evidence="1 2">C2J</strain>
    </source>
</reference>
<sequence>MKNKARTICVVLLIFIALGTVASAGTETQLTQDERLTQRTAIYGNYVFWIESAGNDVHAYDLTTGNRADITGNSAGGKINAYGDKVVWTGDGESVYMYNISTGNKTMIADGRRVADIYGNYMVYTNNYHFDV</sequence>
<name>A0A0E3PM15_9EURY</name>
<gene>
    <name evidence="1" type="ORF">MSSAC_1540</name>
</gene>
<dbReference type="EMBL" id="CP009508">
    <property type="protein sequence ID" value="AKB36130.1"/>
    <property type="molecule type" value="Genomic_DNA"/>
</dbReference>
<dbReference type="AlphaFoldDB" id="A0A0E3PM15"/>